<dbReference type="Proteomes" id="UP000887576">
    <property type="component" value="Unplaced"/>
</dbReference>
<evidence type="ECO:0000313" key="1">
    <source>
        <dbReference type="Proteomes" id="UP000887576"/>
    </source>
</evidence>
<reference evidence="2" key="1">
    <citation type="submission" date="2022-11" db="UniProtKB">
        <authorList>
            <consortium name="WormBaseParasite"/>
        </authorList>
    </citation>
    <scope>IDENTIFICATION</scope>
</reference>
<sequence length="103" mass="11507">MRLEFPEISDPTQRQSSESNKALPEKTAEEGPRTPLNEPKIAQLETGDKPSKYANPDLSKEIIKDTQPTECASFSKNDDEDLKTARDVIEHPKVELLAPMTAK</sequence>
<accession>A0AC34RFK6</accession>
<protein>
    <submittedName>
        <fullName evidence="2">Prolactin receptor</fullName>
    </submittedName>
</protein>
<name>A0AC34RFK6_9BILA</name>
<dbReference type="WBParaSite" id="JU765_v2.g6254.t1">
    <property type="protein sequence ID" value="JU765_v2.g6254.t1"/>
    <property type="gene ID" value="JU765_v2.g6254"/>
</dbReference>
<proteinExistence type="predicted"/>
<evidence type="ECO:0000313" key="2">
    <source>
        <dbReference type="WBParaSite" id="JU765_v2.g6254.t1"/>
    </source>
</evidence>
<organism evidence="1 2">
    <name type="scientific">Panagrolaimus sp. JU765</name>
    <dbReference type="NCBI Taxonomy" id="591449"/>
    <lineage>
        <taxon>Eukaryota</taxon>
        <taxon>Metazoa</taxon>
        <taxon>Ecdysozoa</taxon>
        <taxon>Nematoda</taxon>
        <taxon>Chromadorea</taxon>
        <taxon>Rhabditida</taxon>
        <taxon>Tylenchina</taxon>
        <taxon>Panagrolaimomorpha</taxon>
        <taxon>Panagrolaimoidea</taxon>
        <taxon>Panagrolaimidae</taxon>
        <taxon>Panagrolaimus</taxon>
    </lineage>
</organism>